<evidence type="ECO:0000313" key="5">
    <source>
        <dbReference type="EMBL" id="WMW66358.1"/>
    </source>
</evidence>
<keyword evidence="2" id="KW-0547">Nucleotide-binding</keyword>
<keyword evidence="6" id="KW-1185">Reference proteome</keyword>
<keyword evidence="3" id="KW-0067">ATP-binding</keyword>
<dbReference type="PANTHER" id="PTHR30258:SF3">
    <property type="entry name" value="SLL1921 PROTEIN"/>
    <property type="match status" value="1"/>
</dbReference>
<feature type="domain" description="Bacterial type II secretion system protein E" evidence="4">
    <location>
        <begin position="79"/>
        <end position="468"/>
    </location>
</feature>
<accession>A0ABY9R6B9</accession>
<name>A0ABY9R6B9_9BACT</name>
<dbReference type="Gene3D" id="3.30.450.90">
    <property type="match status" value="1"/>
</dbReference>
<dbReference type="InterPro" id="IPR027417">
    <property type="entry name" value="P-loop_NTPase"/>
</dbReference>
<dbReference type="SUPFAM" id="SSF52540">
    <property type="entry name" value="P-loop containing nucleoside triphosphate hydrolases"/>
    <property type="match status" value="1"/>
</dbReference>
<protein>
    <submittedName>
        <fullName evidence="5">Flp pilus assembly complex ATPase component TadA</fullName>
    </submittedName>
</protein>
<dbReference type="PANTHER" id="PTHR30258">
    <property type="entry name" value="TYPE II SECRETION SYSTEM PROTEIN GSPE-RELATED"/>
    <property type="match status" value="1"/>
</dbReference>
<dbReference type="Proteomes" id="UP001180616">
    <property type="component" value="Chromosome"/>
</dbReference>
<dbReference type="RefSeq" id="WP_309542261.1">
    <property type="nucleotide sequence ID" value="NZ_CP133659.1"/>
</dbReference>
<sequence length="517" mass="56677">MLQDTSLIGSVPQDLRGRIVIDGGVVRVSKELQGKASLDSFVSLARRRGVREITWHKPDEFDAKFRAVAQFTEGAKSNVQAYAVRLLRDAYECGASDIHITNYGAYGAVQMRRLGLLSDYGQLAAGDSSQLIRAIYETMTEAADSTFSQTERQDGRIVHRKFLPAEVHSVRVHTEPLECAQSENGNGTFMALRLLYDSTKATGTLEERVTALGYTATDASRLRFLTQRTGLTIISGPTGHGKSTLLKHVMESMADENPERNHMSVEDPPEYPLMGTKQIMVNTNGNSAVDPTERGRAYMNAIAGCMRSDPDVLMIGEIRYPEAAGAAIDAALTGHGVWATLHANNGFGIIRRMVSLLNAADYVNPLEYLCDHNVLAGLIYQRLVPQLCPECKVPLQEAQKGKHALPGPVFDRLLRVLDDPNGVHVRGDGCAHCRQLGITGQRVAAEVIQTDPTLLSHLRRDDFAKAESYWRHDMKGRSYVGHAVELIGAGQVDPHLAELRLGVPLDFDKMLHDGAAA</sequence>
<comment type="similarity">
    <text evidence="1">Belongs to the GSP E family.</text>
</comment>
<dbReference type="EMBL" id="CP133659">
    <property type="protein sequence ID" value="WMW66358.1"/>
    <property type="molecule type" value="Genomic_DNA"/>
</dbReference>
<reference evidence="5" key="1">
    <citation type="submission" date="2023-09" db="EMBL/GenBank/DDBJ databases">
        <authorList>
            <consortium name="CW5 consortium"/>
            <person name="Lu C.-W."/>
        </authorList>
    </citation>
    <scope>NUCLEOTIDE SEQUENCE</scope>
    <source>
        <strain evidence="5">KPS</strain>
    </source>
</reference>
<proteinExistence type="inferred from homology"/>
<evidence type="ECO:0000256" key="2">
    <source>
        <dbReference type="ARBA" id="ARBA00022741"/>
    </source>
</evidence>
<dbReference type="InterPro" id="IPR001482">
    <property type="entry name" value="T2SS/T4SS_dom"/>
</dbReference>
<organism evidence="5 6">
    <name type="scientific">Nitratidesulfovibrio liaohensis</name>
    <dbReference type="NCBI Taxonomy" id="2604158"/>
    <lineage>
        <taxon>Bacteria</taxon>
        <taxon>Pseudomonadati</taxon>
        <taxon>Thermodesulfobacteriota</taxon>
        <taxon>Desulfovibrionia</taxon>
        <taxon>Desulfovibrionales</taxon>
        <taxon>Desulfovibrionaceae</taxon>
        <taxon>Nitratidesulfovibrio</taxon>
    </lineage>
</organism>
<evidence type="ECO:0000256" key="1">
    <source>
        <dbReference type="ARBA" id="ARBA00006611"/>
    </source>
</evidence>
<dbReference type="Pfam" id="PF00437">
    <property type="entry name" value="T2SSE"/>
    <property type="match status" value="1"/>
</dbReference>
<evidence type="ECO:0000259" key="4">
    <source>
        <dbReference type="Pfam" id="PF00437"/>
    </source>
</evidence>
<dbReference type="Gene3D" id="3.40.50.300">
    <property type="entry name" value="P-loop containing nucleotide triphosphate hydrolases"/>
    <property type="match status" value="1"/>
</dbReference>
<evidence type="ECO:0000313" key="6">
    <source>
        <dbReference type="Proteomes" id="UP001180616"/>
    </source>
</evidence>
<gene>
    <name evidence="5" type="primary">tadA</name>
    <name evidence="5" type="ORF">KPS_000925</name>
</gene>
<evidence type="ECO:0000256" key="3">
    <source>
        <dbReference type="ARBA" id="ARBA00022840"/>
    </source>
</evidence>